<evidence type="ECO:0000259" key="2">
    <source>
        <dbReference type="PROSITE" id="PS50132"/>
    </source>
</evidence>
<evidence type="ECO:0000313" key="4">
    <source>
        <dbReference type="Proteomes" id="UP000196158"/>
    </source>
</evidence>
<dbReference type="PROSITE" id="PS50132">
    <property type="entry name" value="RGS"/>
    <property type="match status" value="1"/>
</dbReference>
<feature type="region of interest" description="Disordered" evidence="1">
    <location>
        <begin position="266"/>
        <end position="352"/>
    </location>
</feature>
<dbReference type="InterPro" id="IPR016137">
    <property type="entry name" value="RGS"/>
</dbReference>
<feature type="compositionally biased region" description="Basic residues" evidence="1">
    <location>
        <begin position="312"/>
        <end position="327"/>
    </location>
</feature>
<feature type="compositionally biased region" description="Low complexity" evidence="1">
    <location>
        <begin position="287"/>
        <end position="299"/>
    </location>
</feature>
<dbReference type="Proteomes" id="UP000196158">
    <property type="component" value="Unassembled WGS sequence"/>
</dbReference>
<evidence type="ECO:0000256" key="1">
    <source>
        <dbReference type="SAM" id="MobiDB-lite"/>
    </source>
</evidence>
<dbReference type="AlphaFoldDB" id="A0A1X7QZT1"/>
<proteinExistence type="predicted"/>
<dbReference type="InterPro" id="IPR044926">
    <property type="entry name" value="RGS_subdomain_2"/>
</dbReference>
<dbReference type="Gene3D" id="1.10.167.10">
    <property type="entry name" value="Regulator of G-protein Signalling 4, domain 2"/>
    <property type="match status" value="1"/>
</dbReference>
<evidence type="ECO:0000313" key="3">
    <source>
        <dbReference type="EMBL" id="SMN18942.1"/>
    </source>
</evidence>
<reference evidence="3 4" key="1">
    <citation type="submission" date="2017-04" db="EMBL/GenBank/DDBJ databases">
        <authorList>
            <person name="Afonso C.L."/>
            <person name="Miller P.J."/>
            <person name="Scott M.A."/>
            <person name="Spackman E."/>
            <person name="Goraichik I."/>
            <person name="Dimitrov K.M."/>
            <person name="Suarez D.L."/>
            <person name="Swayne D.E."/>
        </authorList>
    </citation>
    <scope>NUCLEOTIDE SEQUENCE [LARGE SCALE GENOMIC DNA]</scope>
</reference>
<sequence>MPTVPNLYELLSELNESTDYTKDAISSRRSSSGSTSTSDPYSLHEFYKYLKKCHCDENLEFFNKTRRFLVSENTLSRSLSTDNKYWNDQVYNKFIMVDSPAQCNFPQYVRDNFDACHLAGVRPTQTDIINAIEIVMGMLFDAYSRYLNHIQTNDRFSDEEEVGESEKDLIRQDESTTSQDYEDKSISRYGLDMEKLNEDIAHMTLTNSMSSATTITNTNTIKHTNTNTPSRMTLNVKLPTPEETRQKQSLKTDNDVRPSLITKGKLFLHKLQKRHPYRNQTDKTNKNKNNTMLTTSSNTMKKKNGRNTSPKGLKKTRSNTHSHKHTRSSTVHSKSAATSLTMDRPTIPASTS</sequence>
<accession>A0A1X7QZT1</accession>
<feature type="domain" description="RGS" evidence="2">
    <location>
        <begin position="38"/>
        <end position="101"/>
    </location>
</feature>
<feature type="compositionally biased region" description="Polar residues" evidence="1">
    <location>
        <begin position="328"/>
        <end position="341"/>
    </location>
</feature>
<dbReference type="InterPro" id="IPR036305">
    <property type="entry name" value="RGS_sf"/>
</dbReference>
<protein>
    <submittedName>
        <fullName evidence="3">Similar to Saccharomyces cerevisiae YOR107W RGS2 Negative regulator of glucose-induced cAMP signaling</fullName>
    </submittedName>
</protein>
<dbReference type="OrthoDB" id="10266999at2759"/>
<feature type="compositionally biased region" description="Basic residues" evidence="1">
    <location>
        <begin position="266"/>
        <end position="277"/>
    </location>
</feature>
<dbReference type="SUPFAM" id="SSF48097">
    <property type="entry name" value="Regulator of G-protein signaling, RGS"/>
    <property type="match status" value="1"/>
</dbReference>
<dbReference type="SMART" id="SM00315">
    <property type="entry name" value="RGS"/>
    <property type="match status" value="1"/>
</dbReference>
<gene>
    <name evidence="3" type="ORF">KASA_0P00616G</name>
</gene>
<organism evidence="3 4">
    <name type="scientific">Maudiozyma saulgeensis</name>
    <dbReference type="NCBI Taxonomy" id="1789683"/>
    <lineage>
        <taxon>Eukaryota</taxon>
        <taxon>Fungi</taxon>
        <taxon>Dikarya</taxon>
        <taxon>Ascomycota</taxon>
        <taxon>Saccharomycotina</taxon>
        <taxon>Saccharomycetes</taxon>
        <taxon>Saccharomycetales</taxon>
        <taxon>Saccharomycetaceae</taxon>
        <taxon>Maudiozyma</taxon>
    </lineage>
</organism>
<name>A0A1X7QZT1_9SACH</name>
<feature type="region of interest" description="Disordered" evidence="1">
    <location>
        <begin position="156"/>
        <end position="181"/>
    </location>
</feature>
<dbReference type="Pfam" id="PF00615">
    <property type="entry name" value="RGS"/>
    <property type="match status" value="1"/>
</dbReference>
<keyword evidence="4" id="KW-1185">Reference proteome</keyword>
<dbReference type="CDD" id="cd07440">
    <property type="entry name" value="RGS"/>
    <property type="match status" value="1"/>
</dbReference>
<dbReference type="STRING" id="1789683.A0A1X7QZT1"/>
<feature type="compositionally biased region" description="Basic and acidic residues" evidence="1">
    <location>
        <begin position="164"/>
        <end position="174"/>
    </location>
</feature>
<dbReference type="EMBL" id="FXLY01000003">
    <property type="protein sequence ID" value="SMN18942.1"/>
    <property type="molecule type" value="Genomic_DNA"/>
</dbReference>